<dbReference type="Proteomes" id="UP000077748">
    <property type="component" value="Chromosome"/>
</dbReference>
<gene>
    <name evidence="2" type="ORF">A9C11_20730</name>
</gene>
<dbReference type="RefSeq" id="WP_034076042.1">
    <property type="nucleotide sequence ID" value="NZ_CP015878.1"/>
</dbReference>
<dbReference type="InterPro" id="IPR010893">
    <property type="entry name" value="NiFe-hyd_mat_HyaE"/>
</dbReference>
<organism evidence="2 3">
    <name type="scientific">Pseudomonas citronellolis</name>
    <dbReference type="NCBI Taxonomy" id="53408"/>
    <lineage>
        <taxon>Bacteria</taxon>
        <taxon>Pseudomonadati</taxon>
        <taxon>Pseudomonadota</taxon>
        <taxon>Gammaproteobacteria</taxon>
        <taxon>Pseudomonadales</taxon>
        <taxon>Pseudomonadaceae</taxon>
        <taxon>Pseudomonas</taxon>
    </lineage>
</organism>
<dbReference type="SUPFAM" id="SSF52833">
    <property type="entry name" value="Thioredoxin-like"/>
    <property type="match status" value="1"/>
</dbReference>
<comment type="similarity">
    <text evidence="1">Belongs to the HupG/HyaE family.</text>
</comment>
<sequence length="160" mass="17632">MSESTVFPPPLPATPAVPPLIARLVEQHAADWVGLDTLDAWLQAPGEALLLLCGDPQRYPEGLDVAVILPELCRALSARHACHLRLGVGRRDDEAALAERFALRRWPSIIWLRDGHYVTQIDGMRDWDAYLHLAGAALQQRQALIPLRADEPPRAPGGCQ</sequence>
<accession>A0A1A9KFH8</accession>
<protein>
    <submittedName>
        <fullName evidence="2">Hydrogenase</fullName>
    </submittedName>
</protein>
<reference evidence="2 3" key="1">
    <citation type="submission" date="2016-05" db="EMBL/GenBank/DDBJ databases">
        <title>Genome Sequence of Pseudomonas citronellolis Strain SJTE-3, an Estrogens and Persistent Organic Pollutants degradation strain.</title>
        <authorList>
            <person name="Liang R."/>
        </authorList>
    </citation>
    <scope>NUCLEOTIDE SEQUENCE [LARGE SCALE GENOMIC DNA]</scope>
    <source>
        <strain evidence="2 3">SJTE-3</strain>
    </source>
</reference>
<dbReference type="AlphaFoldDB" id="A0A1A9KFH8"/>
<evidence type="ECO:0000313" key="2">
    <source>
        <dbReference type="EMBL" id="ANI16249.1"/>
    </source>
</evidence>
<dbReference type="Gene3D" id="3.40.30.10">
    <property type="entry name" value="Glutaredoxin"/>
    <property type="match status" value="1"/>
</dbReference>
<dbReference type="CDD" id="cd02965">
    <property type="entry name" value="HyaE"/>
    <property type="match status" value="1"/>
</dbReference>
<proteinExistence type="inferred from homology"/>
<dbReference type="InterPro" id="IPR036249">
    <property type="entry name" value="Thioredoxin-like_sf"/>
</dbReference>
<dbReference type="EMBL" id="CP015878">
    <property type="protein sequence ID" value="ANI16249.1"/>
    <property type="molecule type" value="Genomic_DNA"/>
</dbReference>
<evidence type="ECO:0000256" key="1">
    <source>
        <dbReference type="ARBA" id="ARBA00009004"/>
    </source>
</evidence>
<dbReference type="Pfam" id="PF07449">
    <property type="entry name" value="HyaE"/>
    <property type="match status" value="1"/>
</dbReference>
<name>A0A1A9KFH8_9PSED</name>
<evidence type="ECO:0000313" key="3">
    <source>
        <dbReference type="Proteomes" id="UP000077748"/>
    </source>
</evidence>